<reference evidence="2 3" key="1">
    <citation type="submission" date="2021-01" db="EMBL/GenBank/DDBJ databases">
        <title>011410 draft genome.</title>
        <authorList>
            <person name="Lang L."/>
        </authorList>
    </citation>
    <scope>NUCLEOTIDE SEQUENCE [LARGE SCALE GENOMIC DNA]</scope>
    <source>
        <strain evidence="2 3">KCTC 42845</strain>
    </source>
</reference>
<accession>A0ABS1S8Y9</accession>
<evidence type="ECO:0000313" key="2">
    <source>
        <dbReference type="EMBL" id="MBL3675197.1"/>
    </source>
</evidence>
<feature type="transmembrane region" description="Helical" evidence="1">
    <location>
        <begin position="172"/>
        <end position="191"/>
    </location>
</feature>
<gene>
    <name evidence="2" type="ORF">JL111_17100</name>
</gene>
<dbReference type="Proteomes" id="UP000644749">
    <property type="component" value="Unassembled WGS sequence"/>
</dbReference>
<keyword evidence="1" id="KW-0472">Membrane</keyword>
<organism evidence="2 3">
    <name type="scientific">Paracoccus aerius</name>
    <dbReference type="NCBI Taxonomy" id="1915382"/>
    <lineage>
        <taxon>Bacteria</taxon>
        <taxon>Pseudomonadati</taxon>
        <taxon>Pseudomonadota</taxon>
        <taxon>Alphaproteobacteria</taxon>
        <taxon>Rhodobacterales</taxon>
        <taxon>Paracoccaceae</taxon>
        <taxon>Paracoccus</taxon>
    </lineage>
</organism>
<feature type="transmembrane region" description="Helical" evidence="1">
    <location>
        <begin position="142"/>
        <end position="160"/>
    </location>
</feature>
<comment type="caution">
    <text evidence="2">The sequence shown here is derived from an EMBL/GenBank/DDBJ whole genome shotgun (WGS) entry which is preliminary data.</text>
</comment>
<name>A0ABS1S8Y9_9RHOB</name>
<dbReference type="EMBL" id="JAESHT010000018">
    <property type="protein sequence ID" value="MBL3675197.1"/>
    <property type="molecule type" value="Genomic_DNA"/>
</dbReference>
<proteinExistence type="predicted"/>
<protein>
    <submittedName>
        <fullName evidence="2">Uncharacterized protein</fullName>
    </submittedName>
</protein>
<feature type="transmembrane region" description="Helical" evidence="1">
    <location>
        <begin position="74"/>
        <end position="91"/>
    </location>
</feature>
<keyword evidence="1" id="KW-0812">Transmembrane</keyword>
<evidence type="ECO:0000313" key="3">
    <source>
        <dbReference type="Proteomes" id="UP000644749"/>
    </source>
</evidence>
<feature type="transmembrane region" description="Helical" evidence="1">
    <location>
        <begin position="96"/>
        <end position="111"/>
    </location>
</feature>
<sequence length="241" mass="26039">MVLTNNMRHFDDPVARARAPAKVIFHRTTLISLLMIDALLVAVHAVLGALFVAGASDAFPDILRIDRDWSLGEIANYLKWIALIGMCIAIFTRQNAVIFLAVAIMCAVALFDDSLQLHERFSAPFSGLIDPAGRLPGGTGELTFLAMEEMLVAVPFLYGWIHAPRSVHRQIIPLLGLFFAAFVCAGVVDFLHVKAAPQSVLSGMLGMLEDGGEMVFLSLMVSYTAGLLDKAAPKAFVADPA</sequence>
<keyword evidence="1" id="KW-1133">Transmembrane helix</keyword>
<feature type="transmembrane region" description="Helical" evidence="1">
    <location>
        <begin position="30"/>
        <end position="54"/>
    </location>
</feature>
<keyword evidence="3" id="KW-1185">Reference proteome</keyword>
<dbReference type="RefSeq" id="WP_191311744.1">
    <property type="nucleotide sequence ID" value="NZ_BNCL01000016.1"/>
</dbReference>
<evidence type="ECO:0000256" key="1">
    <source>
        <dbReference type="SAM" id="Phobius"/>
    </source>
</evidence>